<evidence type="ECO:0000313" key="5">
    <source>
        <dbReference type="Proteomes" id="UP000029120"/>
    </source>
</evidence>
<dbReference type="InterPro" id="IPR008949">
    <property type="entry name" value="Isoprenoid_synthase_dom_sf"/>
</dbReference>
<keyword evidence="2" id="KW-0479">Metal-binding</keyword>
<dbReference type="Proteomes" id="UP000029120">
    <property type="component" value="Chromosome 8"/>
</dbReference>
<reference evidence="5" key="1">
    <citation type="journal article" date="2015" name="Nat. Plants">
        <title>Genome expansion of Arabis alpina linked with retrotransposition and reduced symmetric DNA methylation.</title>
        <authorList>
            <person name="Willing E.M."/>
            <person name="Rawat V."/>
            <person name="Mandakova T."/>
            <person name="Maumus F."/>
            <person name="James G.V."/>
            <person name="Nordstroem K.J."/>
            <person name="Becker C."/>
            <person name="Warthmann N."/>
            <person name="Chica C."/>
            <person name="Szarzynska B."/>
            <person name="Zytnicki M."/>
            <person name="Albani M.C."/>
            <person name="Kiefer C."/>
            <person name="Bergonzi S."/>
            <person name="Castaings L."/>
            <person name="Mateos J.L."/>
            <person name="Berns M.C."/>
            <person name="Bujdoso N."/>
            <person name="Piofczyk T."/>
            <person name="de Lorenzo L."/>
            <person name="Barrero-Sicilia C."/>
            <person name="Mateos I."/>
            <person name="Piednoel M."/>
            <person name="Hagmann J."/>
            <person name="Chen-Min-Tao R."/>
            <person name="Iglesias-Fernandez R."/>
            <person name="Schuster S.C."/>
            <person name="Alonso-Blanco C."/>
            <person name="Roudier F."/>
            <person name="Carbonero P."/>
            <person name="Paz-Ares J."/>
            <person name="Davis S.J."/>
            <person name="Pecinka A."/>
            <person name="Quesneville H."/>
            <person name="Colot V."/>
            <person name="Lysak M.A."/>
            <person name="Weigel D."/>
            <person name="Coupland G."/>
            <person name="Schneeberger K."/>
        </authorList>
    </citation>
    <scope>NUCLEOTIDE SEQUENCE [LARGE SCALE GENOMIC DNA]</scope>
    <source>
        <strain evidence="5">cv. Pajares</strain>
    </source>
</reference>
<dbReference type="PANTHER" id="PTHR43281">
    <property type="entry name" value="FARNESYL DIPHOSPHATE SYNTHASE"/>
    <property type="match status" value="1"/>
</dbReference>
<dbReference type="Gramene" id="KFK27104">
    <property type="protein sequence ID" value="KFK27104"/>
    <property type="gene ID" value="AALP_AA8G334800"/>
</dbReference>
<dbReference type="OMA" id="HACGATC"/>
<proteinExistence type="predicted"/>
<keyword evidence="5" id="KW-1185">Reference proteome</keyword>
<evidence type="ECO:0000256" key="2">
    <source>
        <dbReference type="ARBA" id="ARBA00022723"/>
    </source>
</evidence>
<name>A0A087GB52_ARAAL</name>
<evidence type="ECO:0000313" key="4">
    <source>
        <dbReference type="EMBL" id="KFK27104.1"/>
    </source>
</evidence>
<dbReference type="OrthoDB" id="1923994at2759"/>
<protein>
    <submittedName>
        <fullName evidence="4">Uncharacterized protein</fullName>
    </submittedName>
</protein>
<dbReference type="Gene3D" id="1.10.600.10">
    <property type="entry name" value="Farnesyl Diphosphate Synthase"/>
    <property type="match status" value="1"/>
</dbReference>
<sequence length="319" mass="34702">MALTIFSRPYFVPRITLISKSTNLSRPSLSPSRTVVVEALSGASSSYWTTVNADIQNHLQRTVKAKLPLSVYEPLRHFALMAPPDDDVAAALCVASYELVGGPNRDKAVEVAAALRLLYAVSYTHGALLEVDPSGGASGTLHEPYGASVRLLIGDGLLPFAIEMLVRPDKLITKDSSRVLRVVKEVTHAIGSQGMVEGQYRETLRRKSSDGDEGLRYGHVEEICEASEKMEGKAHACSAACGAILGSGNRDETDKLRSYGLNVGTIKGVLTRRRMEGKDNGAIMKKVEEMKDLAMKELESFEGDKVKVMYGLIDLYLGR</sequence>
<dbReference type="EMBL" id="CM002876">
    <property type="protein sequence ID" value="KFK27104.1"/>
    <property type="molecule type" value="Genomic_DNA"/>
</dbReference>
<evidence type="ECO:0000256" key="3">
    <source>
        <dbReference type="ARBA" id="ARBA00022842"/>
    </source>
</evidence>
<evidence type="ECO:0000256" key="1">
    <source>
        <dbReference type="ARBA" id="ARBA00001946"/>
    </source>
</evidence>
<gene>
    <name evidence="4" type="ordered locus">AALP_Aa8g334800</name>
</gene>
<dbReference type="SUPFAM" id="SSF48576">
    <property type="entry name" value="Terpenoid synthases"/>
    <property type="match status" value="1"/>
</dbReference>
<keyword evidence="3" id="KW-0460">Magnesium</keyword>
<dbReference type="AlphaFoldDB" id="A0A087GB52"/>
<organism evidence="4 5">
    <name type="scientific">Arabis alpina</name>
    <name type="common">Alpine rock-cress</name>
    <dbReference type="NCBI Taxonomy" id="50452"/>
    <lineage>
        <taxon>Eukaryota</taxon>
        <taxon>Viridiplantae</taxon>
        <taxon>Streptophyta</taxon>
        <taxon>Embryophyta</taxon>
        <taxon>Tracheophyta</taxon>
        <taxon>Spermatophyta</taxon>
        <taxon>Magnoliopsida</taxon>
        <taxon>eudicotyledons</taxon>
        <taxon>Gunneridae</taxon>
        <taxon>Pentapetalae</taxon>
        <taxon>rosids</taxon>
        <taxon>malvids</taxon>
        <taxon>Brassicales</taxon>
        <taxon>Brassicaceae</taxon>
        <taxon>Arabideae</taxon>
        <taxon>Arabis</taxon>
    </lineage>
</organism>
<dbReference type="PANTHER" id="PTHR43281:SF6">
    <property type="entry name" value="HETERODIMERIC GERANYLGERANYL PYROPHOSPHATE SYNTHASE SMALL SUBUNIT, CHLOROPLASTIC-LIKE"/>
    <property type="match status" value="1"/>
</dbReference>
<accession>A0A087GB52</accession>
<dbReference type="eggNOG" id="KOG0776">
    <property type="taxonomic scope" value="Eukaryota"/>
</dbReference>
<dbReference type="GO" id="GO:0046872">
    <property type="term" value="F:metal ion binding"/>
    <property type="evidence" value="ECO:0007669"/>
    <property type="project" value="UniProtKB-KW"/>
</dbReference>
<comment type="cofactor">
    <cofactor evidence="1">
        <name>Mg(2+)</name>
        <dbReference type="ChEBI" id="CHEBI:18420"/>
    </cofactor>
</comment>
<dbReference type="GO" id="GO:0004659">
    <property type="term" value="F:prenyltransferase activity"/>
    <property type="evidence" value="ECO:0007669"/>
    <property type="project" value="TreeGrafter"/>
</dbReference>